<dbReference type="Proteomes" id="UP000092651">
    <property type="component" value="Unassembled WGS sequence"/>
</dbReference>
<feature type="signal peptide" evidence="1">
    <location>
        <begin position="1"/>
        <end position="25"/>
    </location>
</feature>
<keyword evidence="1" id="KW-0732">Signal</keyword>
<feature type="chain" id="PRO_5008620597" description="Lipoprotein" evidence="1">
    <location>
        <begin position="26"/>
        <end position="160"/>
    </location>
</feature>
<comment type="caution">
    <text evidence="2">The sequence shown here is derived from an EMBL/GenBank/DDBJ whole genome shotgun (WGS) entry which is preliminary data.</text>
</comment>
<sequence length="160" mass="18236">MPTTKNTYLKILFSILLLSAFFSCDQPKPQKAVSKNPNEINFISLSNVGGQLGNYRIIKVTKDSISVEKGLTANQTHKKWRSAISPATWKKLTSSVTIKDLDYIKSSPSLQPVDGIDETFQIRTPKKSHLYVNSYVDTVRYKQLQQIKEQLDQILPKEYK</sequence>
<evidence type="ECO:0008006" key="4">
    <source>
        <dbReference type="Google" id="ProtNLM"/>
    </source>
</evidence>
<organism evidence="2 3">
    <name type="scientific">Chryseobacterium artocarpi</name>
    <dbReference type="NCBI Taxonomy" id="1414727"/>
    <lineage>
        <taxon>Bacteria</taxon>
        <taxon>Pseudomonadati</taxon>
        <taxon>Bacteroidota</taxon>
        <taxon>Flavobacteriia</taxon>
        <taxon>Flavobacteriales</taxon>
        <taxon>Weeksellaceae</taxon>
        <taxon>Chryseobacterium group</taxon>
        <taxon>Chryseobacterium</taxon>
    </lineage>
</organism>
<evidence type="ECO:0000256" key="1">
    <source>
        <dbReference type="SAM" id="SignalP"/>
    </source>
</evidence>
<evidence type="ECO:0000313" key="3">
    <source>
        <dbReference type="Proteomes" id="UP000092651"/>
    </source>
</evidence>
<dbReference type="AlphaFoldDB" id="A0A1B8ZGG4"/>
<name>A0A1B8ZGG4_9FLAO</name>
<dbReference type="RefSeq" id="WP_065395038.1">
    <property type="nucleotide sequence ID" value="NZ_MAYH01000034.1"/>
</dbReference>
<dbReference type="OrthoDB" id="1273858at2"/>
<reference evidence="2 3" key="1">
    <citation type="submission" date="2016-07" db="EMBL/GenBank/DDBJ databases">
        <authorList>
            <person name="Jeong J.-J."/>
            <person name="Kim D.W."/>
            <person name="Sang M.K."/>
            <person name="Choi I.-G."/>
            <person name="Kim K.D."/>
        </authorList>
    </citation>
    <scope>NUCLEOTIDE SEQUENCE [LARGE SCALE GENOMIC DNA]</scope>
    <source>
        <strain evidence="2 3">UTM-3</strain>
    </source>
</reference>
<proteinExistence type="predicted"/>
<protein>
    <recommendedName>
        <fullName evidence="4">Lipoprotein</fullName>
    </recommendedName>
</protein>
<evidence type="ECO:0000313" key="2">
    <source>
        <dbReference type="EMBL" id="OCA70627.1"/>
    </source>
</evidence>
<dbReference type="EMBL" id="MAYH01000034">
    <property type="protein sequence ID" value="OCA70627.1"/>
    <property type="molecule type" value="Genomic_DNA"/>
</dbReference>
<gene>
    <name evidence="2" type="ORF">BBI01_11805</name>
</gene>
<keyword evidence="3" id="KW-1185">Reference proteome</keyword>
<dbReference type="PROSITE" id="PS51257">
    <property type="entry name" value="PROKAR_LIPOPROTEIN"/>
    <property type="match status" value="1"/>
</dbReference>
<accession>A0A1B8ZGG4</accession>